<keyword evidence="4" id="KW-0479">Metal-binding</keyword>
<dbReference type="Pfam" id="PF07519">
    <property type="entry name" value="Tannase"/>
    <property type="match status" value="1"/>
</dbReference>
<gene>
    <name evidence="11" type="ORF">RDB_LOCUS14108</name>
</gene>
<dbReference type="GO" id="GO:0046872">
    <property type="term" value="F:metal ion binding"/>
    <property type="evidence" value="ECO:0007669"/>
    <property type="project" value="UniProtKB-KW"/>
</dbReference>
<keyword evidence="3" id="KW-0624">Polysaccharide degradation</keyword>
<dbReference type="GO" id="GO:0045493">
    <property type="term" value="P:xylan catabolic process"/>
    <property type="evidence" value="ECO:0007669"/>
    <property type="project" value="UniProtKB-KW"/>
</dbReference>
<evidence type="ECO:0000313" key="12">
    <source>
        <dbReference type="Proteomes" id="UP000663843"/>
    </source>
</evidence>
<evidence type="ECO:0000256" key="3">
    <source>
        <dbReference type="ARBA" id="ARBA00022651"/>
    </source>
</evidence>
<keyword evidence="7" id="KW-0106">Calcium</keyword>
<dbReference type="SUPFAM" id="SSF53474">
    <property type="entry name" value="alpha/beta-Hydrolases"/>
    <property type="match status" value="1"/>
</dbReference>
<comment type="similarity">
    <text evidence="1 10">Belongs to the tannase family.</text>
</comment>
<dbReference type="AlphaFoldDB" id="A0A8H2WF76"/>
<keyword evidence="8" id="KW-1015">Disulfide bond</keyword>
<name>A0A8H2WF76_9AGAM</name>
<keyword evidence="3" id="KW-0858">Xylan degradation</keyword>
<evidence type="ECO:0000313" key="11">
    <source>
        <dbReference type="EMBL" id="CAE6363972.1"/>
    </source>
</evidence>
<evidence type="ECO:0000256" key="7">
    <source>
        <dbReference type="ARBA" id="ARBA00022837"/>
    </source>
</evidence>
<dbReference type="EMBL" id="CAJMWT010000925">
    <property type="protein sequence ID" value="CAE6363972.1"/>
    <property type="molecule type" value="Genomic_DNA"/>
</dbReference>
<dbReference type="PANTHER" id="PTHR33938">
    <property type="entry name" value="FERULOYL ESTERASE B-RELATED"/>
    <property type="match status" value="1"/>
</dbReference>
<comment type="caution">
    <text evidence="11">The sequence shown here is derived from an EMBL/GenBank/DDBJ whole genome shotgun (WGS) entry which is preliminary data.</text>
</comment>
<feature type="non-terminal residue" evidence="11">
    <location>
        <position position="1"/>
    </location>
</feature>
<dbReference type="EC" id="3.1.1.-" evidence="10"/>
<evidence type="ECO:0000256" key="6">
    <source>
        <dbReference type="ARBA" id="ARBA00022801"/>
    </source>
</evidence>
<dbReference type="PANTHER" id="PTHR33938:SF15">
    <property type="entry name" value="FERULOYL ESTERASE B-RELATED"/>
    <property type="match status" value="1"/>
</dbReference>
<dbReference type="GO" id="GO:0030600">
    <property type="term" value="F:feruloyl esterase activity"/>
    <property type="evidence" value="ECO:0007669"/>
    <property type="project" value="UniProtKB-EC"/>
</dbReference>
<organism evidence="11 12">
    <name type="scientific">Rhizoctonia solani</name>
    <dbReference type="NCBI Taxonomy" id="456999"/>
    <lineage>
        <taxon>Eukaryota</taxon>
        <taxon>Fungi</taxon>
        <taxon>Dikarya</taxon>
        <taxon>Basidiomycota</taxon>
        <taxon>Agaricomycotina</taxon>
        <taxon>Agaricomycetes</taxon>
        <taxon>Cantharellales</taxon>
        <taxon>Ceratobasidiaceae</taxon>
        <taxon>Rhizoctonia</taxon>
    </lineage>
</organism>
<feature type="signal peptide" evidence="10">
    <location>
        <begin position="1"/>
        <end position="18"/>
    </location>
</feature>
<comment type="catalytic activity">
    <reaction evidence="9">
        <text>feruloyl-polysaccharide + H2O = ferulate + polysaccharide.</text>
        <dbReference type="EC" id="3.1.1.73"/>
    </reaction>
</comment>
<keyword evidence="2" id="KW-0719">Serine esterase</keyword>
<keyword evidence="5 10" id="KW-0732">Signal</keyword>
<reference evidence="11" key="1">
    <citation type="submission" date="2021-01" db="EMBL/GenBank/DDBJ databases">
        <authorList>
            <person name="Kaushik A."/>
        </authorList>
    </citation>
    <scope>NUCLEOTIDE SEQUENCE</scope>
    <source>
        <strain evidence="11">AG2-2IIIB</strain>
    </source>
</reference>
<sequence length="331" mass="35592">MFSKWLPISTVLLYSASAKSLDCAGLFNNSRTLVKGLNPYVAEIHPANVTFVPVGNVAYPQPVPDLPEFCRFGAEYNTSSTSKFRFEVWLPKSDHWNGEVYTSVGNGGDAGGINYADMGIPLAKYGFAVASTDTGHNGTAADGTFAISNPESQIDFGHRAVHLSTVFAKAISKSYYGKKSDYNYWIGCSSGGKQGVKSAQAYPEDFDGVIAGAPAQWWPHLNGFTTHVNLLNAKATTPGAVIPPSFFATLNQEVVAQCDKLDGVADGIITNVLNRTSVQTLQINETELQRLTAIADATDPGQTNAIDPNLKPFFKRGGKLVQYHGFADPLI</sequence>
<dbReference type="InterPro" id="IPR029058">
    <property type="entry name" value="AB_hydrolase_fold"/>
</dbReference>
<evidence type="ECO:0000256" key="8">
    <source>
        <dbReference type="ARBA" id="ARBA00023157"/>
    </source>
</evidence>
<evidence type="ECO:0000256" key="4">
    <source>
        <dbReference type="ARBA" id="ARBA00022723"/>
    </source>
</evidence>
<keyword evidence="6 10" id="KW-0378">Hydrolase</keyword>
<accession>A0A8H2WF76</accession>
<protein>
    <recommendedName>
        <fullName evidence="10">Carboxylic ester hydrolase</fullName>
        <ecNumber evidence="10">3.1.1.-</ecNumber>
    </recommendedName>
</protein>
<proteinExistence type="inferred from homology"/>
<evidence type="ECO:0000256" key="9">
    <source>
        <dbReference type="ARBA" id="ARBA00034075"/>
    </source>
</evidence>
<evidence type="ECO:0000256" key="5">
    <source>
        <dbReference type="ARBA" id="ARBA00022729"/>
    </source>
</evidence>
<evidence type="ECO:0000256" key="1">
    <source>
        <dbReference type="ARBA" id="ARBA00006249"/>
    </source>
</evidence>
<dbReference type="Gene3D" id="3.40.50.1820">
    <property type="entry name" value="alpha/beta hydrolase"/>
    <property type="match status" value="1"/>
</dbReference>
<feature type="chain" id="PRO_5034325119" description="Carboxylic ester hydrolase" evidence="10">
    <location>
        <begin position="19"/>
        <end position="331"/>
    </location>
</feature>
<evidence type="ECO:0000256" key="2">
    <source>
        <dbReference type="ARBA" id="ARBA00022487"/>
    </source>
</evidence>
<dbReference type="InterPro" id="IPR011118">
    <property type="entry name" value="Tannase/feruloyl_esterase"/>
</dbReference>
<evidence type="ECO:0000256" key="10">
    <source>
        <dbReference type="RuleBase" id="RU361238"/>
    </source>
</evidence>
<keyword evidence="3" id="KW-0119">Carbohydrate metabolism</keyword>
<dbReference type="Proteomes" id="UP000663843">
    <property type="component" value="Unassembled WGS sequence"/>
</dbReference>